<reference evidence="1 2" key="1">
    <citation type="submission" date="2021-03" db="EMBL/GenBank/DDBJ databases">
        <title>Genome Sequence of Bradyrhizobium vignae strain ISRA400.</title>
        <authorList>
            <person name="Tisa L.S."/>
            <person name="Svistoonoff S."/>
            <person name="Hocher V."/>
            <person name="Fall S."/>
            <person name="Zaiya A."/>
            <person name="Naing D."/>
            <person name="Niang N."/>
            <person name="Diouf A."/>
            <person name="Dasylva M.C."/>
            <person name="Toure O."/>
            <person name="Gueye M."/>
            <person name="Gully D."/>
            <person name="Tisseyre P."/>
            <person name="Simpson S."/>
            <person name="Morris K."/>
            <person name="Thomas W.K."/>
        </authorList>
    </citation>
    <scope>NUCLEOTIDE SEQUENCE [LARGE SCALE GENOMIC DNA]</scope>
    <source>
        <strain evidence="1 2">ISRA400</strain>
    </source>
</reference>
<evidence type="ECO:0000313" key="2">
    <source>
        <dbReference type="Proteomes" id="UP000669317"/>
    </source>
</evidence>
<dbReference type="EMBL" id="JAGIKT010000062">
    <property type="protein sequence ID" value="MBP0114365.1"/>
    <property type="molecule type" value="Genomic_DNA"/>
</dbReference>
<name>A0ABS4A1T7_9BRAD</name>
<evidence type="ECO:0000313" key="1">
    <source>
        <dbReference type="EMBL" id="MBP0114365.1"/>
    </source>
</evidence>
<protein>
    <submittedName>
        <fullName evidence="1">Uncharacterized protein</fullName>
    </submittedName>
</protein>
<comment type="caution">
    <text evidence="1">The sequence shown here is derived from an EMBL/GenBank/DDBJ whole genome shotgun (WGS) entry which is preliminary data.</text>
</comment>
<organism evidence="1 2">
    <name type="scientific">Bradyrhizobium vignae</name>
    <dbReference type="NCBI Taxonomy" id="1549949"/>
    <lineage>
        <taxon>Bacteria</taxon>
        <taxon>Pseudomonadati</taxon>
        <taxon>Pseudomonadota</taxon>
        <taxon>Alphaproteobacteria</taxon>
        <taxon>Hyphomicrobiales</taxon>
        <taxon>Nitrobacteraceae</taxon>
        <taxon>Bradyrhizobium</taxon>
    </lineage>
</organism>
<dbReference type="Proteomes" id="UP000669317">
    <property type="component" value="Unassembled WGS sequence"/>
</dbReference>
<gene>
    <name evidence="1" type="ORF">JWS04_25440</name>
</gene>
<accession>A0ABS4A1T7</accession>
<proteinExistence type="predicted"/>
<sequence>MHLNGEVTYWNHPLKDGDQVQVLRALRGAAPLPPGRRPHAVELLRDFSWRAHELIVVDPYATHAGRQNPSSYATEFIECLNLEGGSVQTLQLIDSSRHHDPDVL</sequence>
<dbReference type="RefSeq" id="WP_209295974.1">
    <property type="nucleotide sequence ID" value="NZ_JAGIKT010000062.1"/>
</dbReference>
<keyword evidence="2" id="KW-1185">Reference proteome</keyword>